<reference evidence="1 2" key="1">
    <citation type="journal article" date="2024" name="J Genomics">
        <title>Draft genome sequencing and assembly of Favolaschia claudopus CIRM-BRFM 2984 isolated from oak limbs.</title>
        <authorList>
            <person name="Navarro D."/>
            <person name="Drula E."/>
            <person name="Chaduli D."/>
            <person name="Cazenave R."/>
            <person name="Ahrendt S."/>
            <person name="Wang J."/>
            <person name="Lipzen A."/>
            <person name="Daum C."/>
            <person name="Barry K."/>
            <person name="Grigoriev I.V."/>
            <person name="Favel A."/>
            <person name="Rosso M.N."/>
            <person name="Martin F."/>
        </authorList>
    </citation>
    <scope>NUCLEOTIDE SEQUENCE [LARGE SCALE GENOMIC DNA]</scope>
    <source>
        <strain evidence="1 2">CIRM-BRFM 2984</strain>
    </source>
</reference>
<organism evidence="1 2">
    <name type="scientific">Favolaschia claudopus</name>
    <dbReference type="NCBI Taxonomy" id="2862362"/>
    <lineage>
        <taxon>Eukaryota</taxon>
        <taxon>Fungi</taxon>
        <taxon>Dikarya</taxon>
        <taxon>Basidiomycota</taxon>
        <taxon>Agaricomycotina</taxon>
        <taxon>Agaricomycetes</taxon>
        <taxon>Agaricomycetidae</taxon>
        <taxon>Agaricales</taxon>
        <taxon>Marasmiineae</taxon>
        <taxon>Mycenaceae</taxon>
        <taxon>Favolaschia</taxon>
    </lineage>
</organism>
<dbReference type="EMBL" id="JAWWNJ010000006">
    <property type="protein sequence ID" value="KAK7053576.1"/>
    <property type="molecule type" value="Genomic_DNA"/>
</dbReference>
<evidence type="ECO:0008006" key="3">
    <source>
        <dbReference type="Google" id="ProtNLM"/>
    </source>
</evidence>
<comment type="caution">
    <text evidence="1">The sequence shown here is derived from an EMBL/GenBank/DDBJ whole genome shotgun (WGS) entry which is preliminary data.</text>
</comment>
<dbReference type="Gene3D" id="3.80.10.10">
    <property type="entry name" value="Ribonuclease Inhibitor"/>
    <property type="match status" value="1"/>
</dbReference>
<evidence type="ECO:0000313" key="2">
    <source>
        <dbReference type="Proteomes" id="UP001362999"/>
    </source>
</evidence>
<proteinExistence type="predicted"/>
<dbReference type="AlphaFoldDB" id="A0AAW0DR28"/>
<protein>
    <recommendedName>
        <fullName evidence="3">F-box domain-containing protein</fullName>
    </recommendedName>
</protein>
<accession>A0AAW0DR28</accession>
<dbReference type="SUPFAM" id="SSF52047">
    <property type="entry name" value="RNI-like"/>
    <property type="match status" value="1"/>
</dbReference>
<dbReference type="Proteomes" id="UP001362999">
    <property type="component" value="Unassembled WGS sequence"/>
</dbReference>
<sequence>MSPSSSSSQLLPPELWDIILDHLHDERATLLVSSLVCRSWVPTCRLHLFPSLSLSPKHIPRAVSIDALLANPHSTIRSAVRALSLPGALSPIQLYTRNGSILTTSTFAALLPNLARHLPLVTELALSDYPWPLLNSLKTVERLTLTGVCAGPPLLRVIDALPLLAELTLENVTAIPYRGGNCRNEKLLLPTALQKLSIRGSSIAFLGWLESRFAHNLTALSIDTLVSHELHYLGEYLRIVGGTLHELELAFFDVDPLDALALPTLIEPCTNLKILRLHFSSVGDAHAFFAFGVQKPCAPRGTCIEIVAEGVRIAEDLGTLSDQI</sequence>
<gene>
    <name evidence="1" type="ORF">R3P38DRAFT_2499808</name>
</gene>
<evidence type="ECO:0000313" key="1">
    <source>
        <dbReference type="EMBL" id="KAK7053576.1"/>
    </source>
</evidence>
<keyword evidence="2" id="KW-1185">Reference proteome</keyword>
<dbReference type="InterPro" id="IPR032675">
    <property type="entry name" value="LRR_dom_sf"/>
</dbReference>
<name>A0AAW0DR28_9AGAR</name>